<evidence type="ECO:0000256" key="4">
    <source>
        <dbReference type="ARBA" id="ARBA00023002"/>
    </source>
</evidence>
<evidence type="ECO:0000259" key="8">
    <source>
        <dbReference type="Pfam" id="PF04261"/>
    </source>
</evidence>
<feature type="compositionally biased region" description="Low complexity" evidence="7">
    <location>
        <begin position="396"/>
        <end position="405"/>
    </location>
</feature>
<dbReference type="InterPro" id="IPR011008">
    <property type="entry name" value="Dimeric_a/b-barrel"/>
</dbReference>
<protein>
    <submittedName>
        <fullName evidence="10">Putative iron-dependent peroxidase</fullName>
    </submittedName>
</protein>
<comment type="similarity">
    <text evidence="6">Belongs to the DyP-type peroxidase family.</text>
</comment>
<proteinExistence type="inferred from homology"/>
<evidence type="ECO:0000256" key="5">
    <source>
        <dbReference type="ARBA" id="ARBA00023004"/>
    </source>
</evidence>
<keyword evidence="11" id="KW-1185">Reference proteome</keyword>
<feature type="domain" description="Dyp-type peroxidase C-terminal" evidence="9">
    <location>
        <begin position="199"/>
        <end position="344"/>
    </location>
</feature>
<evidence type="ECO:0000256" key="3">
    <source>
        <dbReference type="ARBA" id="ARBA00022723"/>
    </source>
</evidence>
<dbReference type="GO" id="GO:0046872">
    <property type="term" value="F:metal ion binding"/>
    <property type="evidence" value="ECO:0007669"/>
    <property type="project" value="UniProtKB-KW"/>
</dbReference>
<accession>A0A1H1MR51</accession>
<name>A0A1H1MR51_9MICO</name>
<sequence>MTVWQQAFPDGKSPQRVLVPPSPYAIFLVLTVRTGFESTAKDFLSEIAGLTRTVGFRSREDDLSCVTGIGADLWDRMFTAPRPWGLHPFIEQRGDVHTAPSTPGDLLFHIRARRMDMCFELARLIGDGLAGAVDVADEVHGFRYFDERDILGFVDGTENPEDQGAVDAVFLHPDDVAEDSGSDSAEAGPEVAAAAAGAAEAGAVPGDGAPGLPGSTYVIVQKYTHDMPAWDDLSVEEQEAAFGRHKLSDVEFAEEDKAANSHLVLNSIEDEDGNDREIVRDNMVFGSIGSEEYGTYFIAYAADVTTTEQMLENMFIGDPVGTYDRILDFSTAVTGGLFFVPSQDFLDDPDGELAEAGLGIGGAASAKVDCPDIDDGTDPDPAVVDGSAGDDDSADADPSAPTDGSLGIGSLNRRRQ</sequence>
<organism evidence="10 11">
    <name type="scientific">Brevibacterium siliguriense</name>
    <dbReference type="NCBI Taxonomy" id="1136497"/>
    <lineage>
        <taxon>Bacteria</taxon>
        <taxon>Bacillati</taxon>
        <taxon>Actinomycetota</taxon>
        <taxon>Actinomycetes</taxon>
        <taxon>Micrococcales</taxon>
        <taxon>Brevibacteriaceae</taxon>
        <taxon>Brevibacterium</taxon>
    </lineage>
</organism>
<dbReference type="EMBL" id="LT629766">
    <property type="protein sequence ID" value="SDR88855.1"/>
    <property type="molecule type" value="Genomic_DNA"/>
</dbReference>
<gene>
    <name evidence="10" type="ORF">SAMN04489752_0510</name>
</gene>
<keyword evidence="2 10" id="KW-0575">Peroxidase</keyword>
<dbReference type="Pfam" id="PF20628">
    <property type="entry name" value="Dyp_perox_C"/>
    <property type="match status" value="2"/>
</dbReference>
<dbReference type="RefSeq" id="WP_092009734.1">
    <property type="nucleotide sequence ID" value="NZ_LT629766.1"/>
</dbReference>
<evidence type="ECO:0000256" key="7">
    <source>
        <dbReference type="SAM" id="MobiDB-lite"/>
    </source>
</evidence>
<dbReference type="PANTHER" id="PTHR30521">
    <property type="entry name" value="DEFERROCHELATASE/PEROXIDASE"/>
    <property type="match status" value="1"/>
</dbReference>
<comment type="cofactor">
    <cofactor evidence="1">
        <name>heme b</name>
        <dbReference type="ChEBI" id="CHEBI:60344"/>
    </cofactor>
</comment>
<keyword evidence="3" id="KW-0479">Metal-binding</keyword>
<dbReference type="NCBIfam" id="TIGR01413">
    <property type="entry name" value="Dyp_perox_fam"/>
    <property type="match status" value="1"/>
</dbReference>
<evidence type="ECO:0000313" key="11">
    <source>
        <dbReference type="Proteomes" id="UP000199597"/>
    </source>
</evidence>
<feature type="domain" description="Dyp-type peroxidase N-terminal" evidence="8">
    <location>
        <begin position="15"/>
        <end position="143"/>
    </location>
</feature>
<keyword evidence="4" id="KW-0560">Oxidoreductase</keyword>
<dbReference type="InterPro" id="IPR048327">
    <property type="entry name" value="Dyp_perox_N"/>
</dbReference>
<feature type="domain" description="Dyp-type peroxidase C-terminal" evidence="9">
    <location>
        <begin position="146"/>
        <end position="178"/>
    </location>
</feature>
<evidence type="ECO:0000259" key="9">
    <source>
        <dbReference type="Pfam" id="PF20628"/>
    </source>
</evidence>
<feature type="region of interest" description="Disordered" evidence="7">
    <location>
        <begin position="367"/>
        <end position="416"/>
    </location>
</feature>
<dbReference type="GO" id="GO:0004601">
    <property type="term" value="F:peroxidase activity"/>
    <property type="evidence" value="ECO:0007669"/>
    <property type="project" value="UniProtKB-KW"/>
</dbReference>
<evidence type="ECO:0000256" key="2">
    <source>
        <dbReference type="ARBA" id="ARBA00022559"/>
    </source>
</evidence>
<evidence type="ECO:0000313" key="10">
    <source>
        <dbReference type="EMBL" id="SDR88855.1"/>
    </source>
</evidence>
<dbReference type="GO" id="GO:0020037">
    <property type="term" value="F:heme binding"/>
    <property type="evidence" value="ECO:0007669"/>
    <property type="project" value="InterPro"/>
</dbReference>
<dbReference type="GO" id="GO:0005829">
    <property type="term" value="C:cytosol"/>
    <property type="evidence" value="ECO:0007669"/>
    <property type="project" value="TreeGrafter"/>
</dbReference>
<dbReference type="Pfam" id="PF04261">
    <property type="entry name" value="Dyp_perox_N"/>
    <property type="match status" value="1"/>
</dbReference>
<evidence type="ECO:0000256" key="1">
    <source>
        <dbReference type="ARBA" id="ARBA00001970"/>
    </source>
</evidence>
<dbReference type="STRING" id="1136497.SAMN04489752_0510"/>
<dbReference type="PANTHER" id="PTHR30521:SF0">
    <property type="entry name" value="DYP-TYPE PEROXIDASE FAMILY PROTEIN"/>
    <property type="match status" value="1"/>
</dbReference>
<dbReference type="Proteomes" id="UP000199597">
    <property type="component" value="Chromosome I"/>
</dbReference>
<dbReference type="InterPro" id="IPR006314">
    <property type="entry name" value="Dyp_peroxidase"/>
</dbReference>
<dbReference type="SUPFAM" id="SSF54909">
    <property type="entry name" value="Dimeric alpha+beta barrel"/>
    <property type="match status" value="1"/>
</dbReference>
<keyword evidence="5" id="KW-0408">Iron</keyword>
<evidence type="ECO:0000256" key="6">
    <source>
        <dbReference type="ARBA" id="ARBA00025737"/>
    </source>
</evidence>
<dbReference type="AlphaFoldDB" id="A0A1H1MR51"/>
<dbReference type="OrthoDB" id="3251355at2"/>
<reference evidence="11" key="1">
    <citation type="submission" date="2016-10" db="EMBL/GenBank/DDBJ databases">
        <authorList>
            <person name="Varghese N."/>
            <person name="Submissions S."/>
        </authorList>
    </citation>
    <scope>NUCLEOTIDE SEQUENCE [LARGE SCALE GENOMIC DNA]</scope>
    <source>
        <strain evidence="11">DSM 23676</strain>
    </source>
</reference>
<dbReference type="PROSITE" id="PS51404">
    <property type="entry name" value="DYP_PEROXIDASE"/>
    <property type="match status" value="1"/>
</dbReference>
<dbReference type="InterPro" id="IPR048328">
    <property type="entry name" value="Dyp_perox_C"/>
</dbReference>